<sequence length="58" mass="6495">MPSFSFLAFRGFYNNRSSRNMPASLSGRLGPKPSDFFMRISSKAQTTTLYKADAVNNL</sequence>
<dbReference type="EMBL" id="AFGF01000163">
    <property type="protein sequence ID" value="EGO62819.1"/>
    <property type="molecule type" value="Genomic_DNA"/>
</dbReference>
<comment type="caution">
    <text evidence="1">The sequence shown here is derived from an EMBL/GenBank/DDBJ whole genome shotgun (WGS) entry which is preliminary data.</text>
</comment>
<reference evidence="1 2" key="1">
    <citation type="journal article" date="2011" name="EMBO J.">
        <title>Structural diversity of bacterial flagellar motors.</title>
        <authorList>
            <person name="Chen S."/>
            <person name="Beeby M."/>
            <person name="Murphy G.E."/>
            <person name="Leadbetter J.R."/>
            <person name="Hendrixson D.R."/>
            <person name="Briegel A."/>
            <person name="Li Z."/>
            <person name="Shi J."/>
            <person name="Tocheva E.I."/>
            <person name="Muller A."/>
            <person name="Dobro M.J."/>
            <person name="Jensen G.J."/>
        </authorList>
    </citation>
    <scope>NUCLEOTIDE SEQUENCE [LARGE SCALE GENOMIC DNA]</scope>
    <source>
        <strain evidence="1 2">DSM 6540</strain>
    </source>
</reference>
<name>F7NM81_9FIRM</name>
<evidence type="ECO:0000313" key="2">
    <source>
        <dbReference type="Proteomes" id="UP000003240"/>
    </source>
</evidence>
<keyword evidence="2" id="KW-1185">Reference proteome</keyword>
<dbReference type="AlphaFoldDB" id="F7NM81"/>
<accession>F7NM81</accession>
<organism evidence="1 2">
    <name type="scientific">Acetonema longum DSM 6540</name>
    <dbReference type="NCBI Taxonomy" id="1009370"/>
    <lineage>
        <taxon>Bacteria</taxon>
        <taxon>Bacillati</taxon>
        <taxon>Bacillota</taxon>
        <taxon>Negativicutes</taxon>
        <taxon>Acetonemataceae</taxon>
        <taxon>Acetonema</taxon>
    </lineage>
</organism>
<protein>
    <submittedName>
        <fullName evidence="1">Uncharacterized protein</fullName>
    </submittedName>
</protein>
<proteinExistence type="predicted"/>
<evidence type="ECO:0000313" key="1">
    <source>
        <dbReference type="EMBL" id="EGO62819.1"/>
    </source>
</evidence>
<dbReference type="Proteomes" id="UP000003240">
    <property type="component" value="Unassembled WGS sequence"/>
</dbReference>
<gene>
    <name evidence="1" type="ORF">ALO_16042</name>
</gene>